<dbReference type="Pfam" id="PF01259">
    <property type="entry name" value="SAICAR_synt"/>
    <property type="match status" value="1"/>
</dbReference>
<feature type="domain" description="SAICAR synthetase/ADE2 N-terminal" evidence="8">
    <location>
        <begin position="1"/>
        <end position="44"/>
    </location>
</feature>
<organism evidence="9 10">
    <name type="scientific">Klebsiella pneumoniae</name>
    <dbReference type="NCBI Taxonomy" id="573"/>
    <lineage>
        <taxon>Bacteria</taxon>
        <taxon>Pseudomonadati</taxon>
        <taxon>Pseudomonadota</taxon>
        <taxon>Gammaproteobacteria</taxon>
        <taxon>Enterobacterales</taxon>
        <taxon>Enterobacteriaceae</taxon>
        <taxon>Klebsiella/Raoultella group</taxon>
        <taxon>Klebsiella</taxon>
        <taxon>Klebsiella pneumoniae complex</taxon>
    </lineage>
</organism>
<comment type="catalytic activity">
    <reaction evidence="7">
        <text>5-amino-1-(5-phospho-D-ribosyl)imidazole-4-carboxylate + L-aspartate + ATP = (2S)-2-[5-amino-1-(5-phospho-beta-D-ribosyl)imidazole-4-carboxamido]succinate + ADP + phosphate + 2 H(+)</text>
        <dbReference type="Rhea" id="RHEA:22628"/>
        <dbReference type="ChEBI" id="CHEBI:15378"/>
        <dbReference type="ChEBI" id="CHEBI:29991"/>
        <dbReference type="ChEBI" id="CHEBI:30616"/>
        <dbReference type="ChEBI" id="CHEBI:43474"/>
        <dbReference type="ChEBI" id="CHEBI:58443"/>
        <dbReference type="ChEBI" id="CHEBI:77657"/>
        <dbReference type="ChEBI" id="CHEBI:456216"/>
        <dbReference type="EC" id="6.3.2.6"/>
    </reaction>
</comment>
<keyword evidence="3 9" id="KW-0436">Ligase</keyword>
<keyword evidence="6" id="KW-0067">ATP-binding</keyword>
<evidence type="ECO:0000256" key="1">
    <source>
        <dbReference type="ARBA" id="ARBA00004672"/>
    </source>
</evidence>
<sequence>MSKLAEAGIPTQMEALLSDTECLVKKLDMVPVECVVRNRAAGSLVNV</sequence>
<evidence type="ECO:0000259" key="8">
    <source>
        <dbReference type="Pfam" id="PF01259"/>
    </source>
</evidence>
<gene>
    <name evidence="9" type="primary">purC</name>
    <name evidence="9" type="ORF">NCTC9140_06099</name>
</gene>
<dbReference type="GO" id="GO:0004639">
    <property type="term" value="F:phosphoribosylaminoimidazolesuccinocarboxamide synthase activity"/>
    <property type="evidence" value="ECO:0007669"/>
    <property type="project" value="UniProtKB-EC"/>
</dbReference>
<evidence type="ECO:0000256" key="6">
    <source>
        <dbReference type="ARBA" id="ARBA00022840"/>
    </source>
</evidence>
<proteinExistence type="predicted"/>
<protein>
    <recommendedName>
        <fullName evidence="2">phosphoribosylaminoimidazolesuccinocarboxamide synthase</fullName>
        <ecNumber evidence="2">6.3.2.6</ecNumber>
    </recommendedName>
</protein>
<dbReference type="Gene3D" id="3.30.200.20">
    <property type="entry name" value="Phosphorylase Kinase, domain 1"/>
    <property type="match status" value="1"/>
</dbReference>
<dbReference type="Proteomes" id="UP000254938">
    <property type="component" value="Unassembled WGS sequence"/>
</dbReference>
<keyword evidence="4" id="KW-0547">Nucleotide-binding</keyword>
<dbReference type="UniPathway" id="UPA00074">
    <property type="reaction ID" value="UER00131"/>
</dbReference>
<dbReference type="AlphaFoldDB" id="A0A377TZN5"/>
<keyword evidence="5" id="KW-0658">Purine biosynthesis</keyword>
<evidence type="ECO:0000256" key="4">
    <source>
        <dbReference type="ARBA" id="ARBA00022741"/>
    </source>
</evidence>
<evidence type="ECO:0000256" key="2">
    <source>
        <dbReference type="ARBA" id="ARBA00012217"/>
    </source>
</evidence>
<dbReference type="InterPro" id="IPR028923">
    <property type="entry name" value="SAICAR_synt/ADE2_N"/>
</dbReference>
<evidence type="ECO:0000313" key="9">
    <source>
        <dbReference type="EMBL" id="STS84306.1"/>
    </source>
</evidence>
<evidence type="ECO:0000256" key="7">
    <source>
        <dbReference type="ARBA" id="ARBA00048475"/>
    </source>
</evidence>
<evidence type="ECO:0000256" key="3">
    <source>
        <dbReference type="ARBA" id="ARBA00022598"/>
    </source>
</evidence>
<dbReference type="EMBL" id="UGKQ01000007">
    <property type="protein sequence ID" value="STS84306.1"/>
    <property type="molecule type" value="Genomic_DNA"/>
</dbReference>
<dbReference type="SUPFAM" id="SSF56104">
    <property type="entry name" value="SAICAR synthase-like"/>
    <property type="match status" value="1"/>
</dbReference>
<name>A0A377TZN5_KLEPN</name>
<dbReference type="GO" id="GO:0005524">
    <property type="term" value="F:ATP binding"/>
    <property type="evidence" value="ECO:0007669"/>
    <property type="project" value="UniProtKB-KW"/>
</dbReference>
<evidence type="ECO:0000313" key="10">
    <source>
        <dbReference type="Proteomes" id="UP000254938"/>
    </source>
</evidence>
<dbReference type="GO" id="GO:0006189">
    <property type="term" value="P:'de novo' IMP biosynthetic process"/>
    <property type="evidence" value="ECO:0007669"/>
    <property type="project" value="UniProtKB-UniPathway"/>
</dbReference>
<dbReference type="InterPro" id="IPR018236">
    <property type="entry name" value="SAICAR_synthetase_CS"/>
</dbReference>
<comment type="pathway">
    <text evidence="1">Purine metabolism; IMP biosynthesis via de novo pathway; 5-amino-1-(5-phospho-D-ribosyl)imidazole-4-carboxamide from 5-amino-1-(5-phospho-D-ribosyl)imidazole-4-carboxylate: step 1/2.</text>
</comment>
<reference evidence="9 10" key="1">
    <citation type="submission" date="2018-06" db="EMBL/GenBank/DDBJ databases">
        <authorList>
            <consortium name="Pathogen Informatics"/>
            <person name="Doyle S."/>
        </authorList>
    </citation>
    <scope>NUCLEOTIDE SEQUENCE [LARGE SCALE GENOMIC DNA]</scope>
    <source>
        <strain evidence="9 10">NCTC9140</strain>
    </source>
</reference>
<dbReference type="EC" id="6.3.2.6" evidence="2"/>
<dbReference type="PROSITE" id="PS01057">
    <property type="entry name" value="SAICAR_SYNTHETASE_1"/>
    <property type="match status" value="1"/>
</dbReference>
<accession>A0A377TZN5</accession>
<evidence type="ECO:0000256" key="5">
    <source>
        <dbReference type="ARBA" id="ARBA00022755"/>
    </source>
</evidence>